<dbReference type="GO" id="GO:0005829">
    <property type="term" value="C:cytosol"/>
    <property type="evidence" value="ECO:0007669"/>
    <property type="project" value="TreeGrafter"/>
</dbReference>
<dbReference type="InterPro" id="IPR006054">
    <property type="entry name" value="DnaQ"/>
</dbReference>
<sequence>MPISLIQSLRDTPLAFVDVETTGASADFGHRVIELGIARVEGGVVTKTYAQLIDPLRHVGAGITALTGITQQMVDGQPTFAQQLPAAMELLRGAAVIGHNVRFDLGFLHREFRRAGADMVGELGRVPVFDTVRIARKLFGRGGNGLQRLAWRLGVEPTAAHRALADAITTAGVFERMLTPLGGWNLALVDVMQRQGGPMGLLPANAMESLLPLELEEALDQKTSVVMEYLDTDDRRTERVIRPERLRKSRQELVLVAFCELRQALRTFKVERIVRLKRIDATATFPGQQGVLFE</sequence>
<dbReference type="InterPro" id="IPR026881">
    <property type="entry name" value="WYL_dom"/>
</dbReference>
<name>A0A7M2WVS3_9BACT</name>
<dbReference type="CDD" id="cd06127">
    <property type="entry name" value="DEDDh"/>
    <property type="match status" value="1"/>
</dbReference>
<dbReference type="RefSeq" id="WP_206292567.1">
    <property type="nucleotide sequence ID" value="NZ_CP063458.1"/>
</dbReference>
<dbReference type="SUPFAM" id="SSF53098">
    <property type="entry name" value="Ribonuclease H-like"/>
    <property type="match status" value="1"/>
</dbReference>
<dbReference type="EMBL" id="CP063458">
    <property type="protein sequence ID" value="QOV89523.1"/>
    <property type="molecule type" value="Genomic_DNA"/>
</dbReference>
<evidence type="ECO:0000256" key="2">
    <source>
        <dbReference type="ARBA" id="ARBA00026073"/>
    </source>
</evidence>
<gene>
    <name evidence="4" type="ORF">IPV69_25570</name>
</gene>
<dbReference type="PANTHER" id="PTHR30231:SF41">
    <property type="entry name" value="DNA POLYMERASE III SUBUNIT EPSILON"/>
    <property type="match status" value="1"/>
</dbReference>
<dbReference type="GO" id="GO:0045004">
    <property type="term" value="P:DNA replication proofreading"/>
    <property type="evidence" value="ECO:0007669"/>
    <property type="project" value="TreeGrafter"/>
</dbReference>
<dbReference type="GO" id="GO:0003887">
    <property type="term" value="F:DNA-directed DNA polymerase activity"/>
    <property type="evidence" value="ECO:0007669"/>
    <property type="project" value="InterPro"/>
</dbReference>
<dbReference type="FunFam" id="3.30.420.10:FF:000045">
    <property type="entry name" value="3'-5' exonuclease DinG"/>
    <property type="match status" value="1"/>
</dbReference>
<dbReference type="GO" id="GO:0008408">
    <property type="term" value="F:3'-5' exonuclease activity"/>
    <property type="evidence" value="ECO:0007669"/>
    <property type="project" value="TreeGrafter"/>
</dbReference>
<proteinExistence type="predicted"/>
<dbReference type="PANTHER" id="PTHR30231">
    <property type="entry name" value="DNA POLYMERASE III SUBUNIT EPSILON"/>
    <property type="match status" value="1"/>
</dbReference>
<dbReference type="InterPro" id="IPR013520">
    <property type="entry name" value="Ribonucl_H"/>
</dbReference>
<organism evidence="4 5">
    <name type="scientific">Humisphaera borealis</name>
    <dbReference type="NCBI Taxonomy" id="2807512"/>
    <lineage>
        <taxon>Bacteria</taxon>
        <taxon>Pseudomonadati</taxon>
        <taxon>Planctomycetota</taxon>
        <taxon>Phycisphaerae</taxon>
        <taxon>Tepidisphaerales</taxon>
        <taxon>Tepidisphaeraceae</taxon>
        <taxon>Humisphaera</taxon>
    </lineage>
</organism>
<dbReference type="SMART" id="SM00479">
    <property type="entry name" value="EXOIII"/>
    <property type="match status" value="1"/>
</dbReference>
<evidence type="ECO:0000259" key="3">
    <source>
        <dbReference type="SMART" id="SM00479"/>
    </source>
</evidence>
<dbReference type="InterPro" id="IPR012337">
    <property type="entry name" value="RNaseH-like_sf"/>
</dbReference>
<dbReference type="NCBIfam" id="TIGR00573">
    <property type="entry name" value="dnaq"/>
    <property type="match status" value="1"/>
</dbReference>
<comment type="subunit">
    <text evidence="2">DNA polymerase III contains a core (composed of alpha, epsilon and theta chains) that associates with a tau subunit. This core dimerizes to form the POLIII' complex. PolIII' associates with the gamma complex (composed of gamma, delta, delta', psi and chi chains) and with the beta chain to form the complete DNA polymerase III complex.</text>
</comment>
<comment type="function">
    <text evidence="1">DNA polymerase III is a complex, multichain enzyme responsible for most of the replicative synthesis in bacteria. The epsilon subunit contain the editing function and is a proofreading 3'-5' exonuclease.</text>
</comment>
<reference evidence="4 5" key="1">
    <citation type="submission" date="2020-10" db="EMBL/GenBank/DDBJ databases">
        <title>Wide distribution of Phycisphaera-like planctomycetes from WD2101 soil group in peatlands and genome analysis of the first cultivated representative.</title>
        <authorList>
            <person name="Dedysh S.N."/>
            <person name="Beletsky A.V."/>
            <person name="Ivanova A."/>
            <person name="Kulichevskaya I.S."/>
            <person name="Suzina N.E."/>
            <person name="Philippov D.A."/>
            <person name="Rakitin A.L."/>
            <person name="Mardanov A.V."/>
            <person name="Ravin N.V."/>
        </authorList>
    </citation>
    <scope>NUCLEOTIDE SEQUENCE [LARGE SCALE GENOMIC DNA]</scope>
    <source>
        <strain evidence="4 5">M1803</strain>
    </source>
</reference>
<keyword evidence="5" id="KW-1185">Reference proteome</keyword>
<accession>A0A7M2WVS3</accession>
<feature type="domain" description="Exonuclease" evidence="3">
    <location>
        <begin position="13"/>
        <end position="183"/>
    </location>
</feature>
<dbReference type="Pfam" id="PF00929">
    <property type="entry name" value="RNase_T"/>
    <property type="match status" value="1"/>
</dbReference>
<dbReference type="Pfam" id="PF13280">
    <property type="entry name" value="WYL"/>
    <property type="match status" value="1"/>
</dbReference>
<dbReference type="InterPro" id="IPR036397">
    <property type="entry name" value="RNaseH_sf"/>
</dbReference>
<protein>
    <submittedName>
        <fullName evidence="4">WYL domain-containing protein</fullName>
    </submittedName>
</protein>
<dbReference type="AlphaFoldDB" id="A0A7M2WVS3"/>
<dbReference type="Gene3D" id="3.30.420.10">
    <property type="entry name" value="Ribonuclease H-like superfamily/Ribonuclease H"/>
    <property type="match status" value="1"/>
</dbReference>
<evidence type="ECO:0000313" key="5">
    <source>
        <dbReference type="Proteomes" id="UP000593765"/>
    </source>
</evidence>
<dbReference type="PROSITE" id="PS52050">
    <property type="entry name" value="WYL"/>
    <property type="match status" value="1"/>
</dbReference>
<evidence type="ECO:0000313" key="4">
    <source>
        <dbReference type="EMBL" id="QOV89523.1"/>
    </source>
</evidence>
<dbReference type="GO" id="GO:0003677">
    <property type="term" value="F:DNA binding"/>
    <property type="evidence" value="ECO:0007669"/>
    <property type="project" value="InterPro"/>
</dbReference>
<dbReference type="Proteomes" id="UP000593765">
    <property type="component" value="Chromosome"/>
</dbReference>
<dbReference type="KEGG" id="hbs:IPV69_25570"/>
<evidence type="ECO:0000256" key="1">
    <source>
        <dbReference type="ARBA" id="ARBA00025483"/>
    </source>
</evidence>